<evidence type="ECO:0000313" key="3">
    <source>
        <dbReference type="EMBL" id="RKO83872.1"/>
    </source>
</evidence>
<sequence>MEHLRQTPPQLPLLAALALLLNWCSTLLRRVCLAALSLGPIPHHVAFIMDGNRRFAKKLNVRTPEGHAVGSRKLEETLEWCLQLGVKVVTVYAFSIENFKRPQEEVDFLMNLAREK</sequence>
<feature type="non-terminal residue" evidence="3">
    <location>
        <position position="116"/>
    </location>
</feature>
<comment type="similarity">
    <text evidence="1">Belongs to the UPP synthase family.</text>
</comment>
<dbReference type="PANTHER" id="PTHR10291:SF43">
    <property type="entry name" value="DEHYDRODOLICHYL DIPHOSPHATE SYNTHASE COMPLEX SUBUNIT DHDDS"/>
    <property type="match status" value="1"/>
</dbReference>
<dbReference type="PANTHER" id="PTHR10291">
    <property type="entry name" value="DEHYDRODOLICHYL DIPHOSPHATE SYNTHASE FAMILY MEMBER"/>
    <property type="match status" value="1"/>
</dbReference>
<evidence type="ECO:0000256" key="1">
    <source>
        <dbReference type="ARBA" id="ARBA00005432"/>
    </source>
</evidence>
<evidence type="ECO:0000256" key="2">
    <source>
        <dbReference type="ARBA" id="ARBA00022679"/>
    </source>
</evidence>
<dbReference type="Gene3D" id="3.40.1180.10">
    <property type="entry name" value="Decaprenyl diphosphate synthase-like"/>
    <property type="match status" value="1"/>
</dbReference>
<name>A0A4P9VXA4_9FUNG</name>
<organism evidence="3 4">
    <name type="scientific">Blyttiomyces helicus</name>
    <dbReference type="NCBI Taxonomy" id="388810"/>
    <lineage>
        <taxon>Eukaryota</taxon>
        <taxon>Fungi</taxon>
        <taxon>Fungi incertae sedis</taxon>
        <taxon>Chytridiomycota</taxon>
        <taxon>Chytridiomycota incertae sedis</taxon>
        <taxon>Chytridiomycetes</taxon>
        <taxon>Chytridiomycetes incertae sedis</taxon>
        <taxon>Blyttiomyces</taxon>
    </lineage>
</organism>
<keyword evidence="2" id="KW-0808">Transferase</keyword>
<dbReference type="GO" id="GO:1904423">
    <property type="term" value="C:dehydrodolichyl diphosphate synthase complex"/>
    <property type="evidence" value="ECO:0007669"/>
    <property type="project" value="TreeGrafter"/>
</dbReference>
<dbReference type="Proteomes" id="UP000269721">
    <property type="component" value="Unassembled WGS sequence"/>
</dbReference>
<dbReference type="GO" id="GO:0016094">
    <property type="term" value="P:polyprenol biosynthetic process"/>
    <property type="evidence" value="ECO:0007669"/>
    <property type="project" value="TreeGrafter"/>
</dbReference>
<dbReference type="OrthoDB" id="4173905at2759"/>
<dbReference type="Pfam" id="PF01255">
    <property type="entry name" value="Prenyltransf"/>
    <property type="match status" value="1"/>
</dbReference>
<proteinExistence type="inferred from homology"/>
<reference evidence="4" key="1">
    <citation type="journal article" date="2018" name="Nat. Microbiol.">
        <title>Leveraging single-cell genomics to expand the fungal tree of life.</title>
        <authorList>
            <person name="Ahrendt S.R."/>
            <person name="Quandt C.A."/>
            <person name="Ciobanu D."/>
            <person name="Clum A."/>
            <person name="Salamov A."/>
            <person name="Andreopoulos B."/>
            <person name="Cheng J.F."/>
            <person name="Woyke T."/>
            <person name="Pelin A."/>
            <person name="Henrissat B."/>
            <person name="Reynolds N.K."/>
            <person name="Benny G.L."/>
            <person name="Smith M.E."/>
            <person name="James T.Y."/>
            <person name="Grigoriev I.V."/>
        </authorList>
    </citation>
    <scope>NUCLEOTIDE SEQUENCE [LARGE SCALE GENOMIC DNA]</scope>
</reference>
<evidence type="ECO:0000313" key="4">
    <source>
        <dbReference type="Proteomes" id="UP000269721"/>
    </source>
</evidence>
<protein>
    <submittedName>
        <fullName evidence="3">Decaprenyl diphosphate synthase-like protein</fullName>
    </submittedName>
</protein>
<dbReference type="SUPFAM" id="SSF64005">
    <property type="entry name" value="Undecaprenyl diphosphate synthase"/>
    <property type="match status" value="1"/>
</dbReference>
<dbReference type="GO" id="GO:0016020">
    <property type="term" value="C:membrane"/>
    <property type="evidence" value="ECO:0007669"/>
    <property type="project" value="TreeGrafter"/>
</dbReference>
<dbReference type="InterPro" id="IPR036424">
    <property type="entry name" value="UPP_synth-like_sf"/>
</dbReference>
<accession>A0A4P9VXA4</accession>
<dbReference type="GO" id="GO:0005811">
    <property type="term" value="C:lipid droplet"/>
    <property type="evidence" value="ECO:0007669"/>
    <property type="project" value="TreeGrafter"/>
</dbReference>
<gene>
    <name evidence="3" type="ORF">BDK51DRAFT_24782</name>
</gene>
<dbReference type="EMBL" id="ML000747">
    <property type="protein sequence ID" value="RKO83872.1"/>
    <property type="molecule type" value="Genomic_DNA"/>
</dbReference>
<dbReference type="AlphaFoldDB" id="A0A4P9VXA4"/>
<dbReference type="GO" id="GO:0005783">
    <property type="term" value="C:endoplasmic reticulum"/>
    <property type="evidence" value="ECO:0007669"/>
    <property type="project" value="TreeGrafter"/>
</dbReference>
<dbReference type="InterPro" id="IPR001441">
    <property type="entry name" value="UPP_synth-like"/>
</dbReference>
<keyword evidence="4" id="KW-1185">Reference proteome</keyword>
<dbReference type="GO" id="GO:0045547">
    <property type="term" value="F:ditrans,polycis-polyprenyl diphosphate synthase [(2E,6E)-farnesyl diphosphate specific] activity"/>
    <property type="evidence" value="ECO:0007669"/>
    <property type="project" value="TreeGrafter"/>
</dbReference>